<reference evidence="1" key="2">
    <citation type="journal article" date="2022" name="New Phytol.">
        <title>Evolutionary transition to the ectomycorrhizal habit in the genomes of a hyperdiverse lineage of mushroom-forming fungi.</title>
        <authorList>
            <person name="Looney B."/>
            <person name="Miyauchi S."/>
            <person name="Morin E."/>
            <person name="Drula E."/>
            <person name="Courty P.E."/>
            <person name="Kohler A."/>
            <person name="Kuo A."/>
            <person name="LaButti K."/>
            <person name="Pangilinan J."/>
            <person name="Lipzen A."/>
            <person name="Riley R."/>
            <person name="Andreopoulos W."/>
            <person name="He G."/>
            <person name="Johnson J."/>
            <person name="Nolan M."/>
            <person name="Tritt A."/>
            <person name="Barry K.W."/>
            <person name="Grigoriev I.V."/>
            <person name="Nagy L.G."/>
            <person name="Hibbett D."/>
            <person name="Henrissat B."/>
            <person name="Matheny P.B."/>
            <person name="Labbe J."/>
            <person name="Martin F.M."/>
        </authorList>
    </citation>
    <scope>NUCLEOTIDE SEQUENCE</scope>
    <source>
        <strain evidence="1">HHB10654</strain>
    </source>
</reference>
<name>A0ACB8SSS2_9AGAM</name>
<protein>
    <submittedName>
        <fullName evidence="1">TPR-like protein</fullName>
    </submittedName>
</protein>
<evidence type="ECO:0000313" key="2">
    <source>
        <dbReference type="Proteomes" id="UP000814140"/>
    </source>
</evidence>
<comment type="caution">
    <text evidence="1">The sequence shown here is derived from an EMBL/GenBank/DDBJ whole genome shotgun (WGS) entry which is preliminary data.</text>
</comment>
<dbReference type="Proteomes" id="UP000814140">
    <property type="component" value="Unassembled WGS sequence"/>
</dbReference>
<organism evidence="1 2">
    <name type="scientific">Artomyces pyxidatus</name>
    <dbReference type="NCBI Taxonomy" id="48021"/>
    <lineage>
        <taxon>Eukaryota</taxon>
        <taxon>Fungi</taxon>
        <taxon>Dikarya</taxon>
        <taxon>Basidiomycota</taxon>
        <taxon>Agaricomycotina</taxon>
        <taxon>Agaricomycetes</taxon>
        <taxon>Russulales</taxon>
        <taxon>Auriscalpiaceae</taxon>
        <taxon>Artomyces</taxon>
    </lineage>
</organism>
<accession>A0ACB8SSS2</accession>
<gene>
    <name evidence="1" type="ORF">BV25DRAFT_1871639</name>
</gene>
<proteinExistence type="predicted"/>
<sequence>MVESSREAVVARPPGHPSRAGFLNNLGTSLLSRFERIGRTEDLDEAIAPLREALVLRPPDHPYHSLSLNNLAYALCSHFKECGIVEDLEEAIRHFREALALRPEGNPDRSLSLSNLGGALSSRYKELGKAEDLEEAIKCHREALALRLPGDGERSTSLNNLGSTLSVRYEALGQLADLEEAIAQHRDALKLCEIGHPSRSMTLDTLGCALARLFDRTGKVRDLEGAIGLHRNALLLRPAGNSSRSMTLNNLASTLSTRFEQLGRMQDLEEAITYDREALLLTPPEHRSRPIILNNLAIALSTRFDQLGQLDDLEEAVTDHREALRLRPLGHPLRAASLNNLANVLQTRSKHLARLEDVHEAIALHREALEIYPSSHPGRSASLNNLGSALSARFEQLEQRGDIDEAIKLWRKALAAYPPGYLIRPTQLKNLATALGVRFRSVIPGLIDDLEEALALLREALDLYPRSGFERGAYLTQLGHTLKLRFDALHGKYDLEEVCRLYEAAVECRFSSSNTRLSAAYHWAYFAQDNAHPSTLRAYNQALLLLERSLFINPTLDLQQQFLTTTSVQLPSLALDAAAWALQMGQPQIAVEMLEKGRALLWSKMRGYRHSIDALRVVRKSLAAEFEGISADLENLAISSGQHVPLQPRTQAAVEAQWTNQRILTAKWDDLLSQIRLVDGFTDFLQAVPFSRLQSVADEGPVIITNISRYRSDAVILFDTTSNPISVSLSPSSELSVAINDLSSKISVAQAQRDAEILAKTVELTLRKLWDLIVCPILTKLETLGIAEGSRVWWCPTGRLCNLPLHAAQPFRKGAGQQLSQRYIPSYTPTLSSLIAARAEILRHSTTTTPRILVIGEYDSGLPLPRVRDEIKTIGQFGDFVDSLVGEQATPHAVLDGLRTHHWAHFACHGRLDGALPFNSSFELHDQSRLTVRDIMEARLPSAEFAFLSACHSAASSTDGIPDEVIHLAAGMQFCGFRSVVGTLWAMEDEDGPDIARDFYERMLGNKGLDTPLKGAAKAIRVSAKKLRGKKAAVDRWANFVHIGA</sequence>
<dbReference type="EMBL" id="MU277228">
    <property type="protein sequence ID" value="KAI0059187.1"/>
    <property type="molecule type" value="Genomic_DNA"/>
</dbReference>
<keyword evidence="2" id="KW-1185">Reference proteome</keyword>
<reference evidence="1" key="1">
    <citation type="submission" date="2021-03" db="EMBL/GenBank/DDBJ databases">
        <authorList>
            <consortium name="DOE Joint Genome Institute"/>
            <person name="Ahrendt S."/>
            <person name="Looney B.P."/>
            <person name="Miyauchi S."/>
            <person name="Morin E."/>
            <person name="Drula E."/>
            <person name="Courty P.E."/>
            <person name="Chicoki N."/>
            <person name="Fauchery L."/>
            <person name="Kohler A."/>
            <person name="Kuo A."/>
            <person name="Labutti K."/>
            <person name="Pangilinan J."/>
            <person name="Lipzen A."/>
            <person name="Riley R."/>
            <person name="Andreopoulos W."/>
            <person name="He G."/>
            <person name="Johnson J."/>
            <person name="Barry K.W."/>
            <person name="Grigoriev I.V."/>
            <person name="Nagy L."/>
            <person name="Hibbett D."/>
            <person name="Henrissat B."/>
            <person name="Matheny P.B."/>
            <person name="Labbe J."/>
            <person name="Martin F."/>
        </authorList>
    </citation>
    <scope>NUCLEOTIDE SEQUENCE</scope>
    <source>
        <strain evidence="1">HHB10654</strain>
    </source>
</reference>
<evidence type="ECO:0000313" key="1">
    <source>
        <dbReference type="EMBL" id="KAI0059187.1"/>
    </source>
</evidence>